<dbReference type="InterPro" id="IPR032678">
    <property type="entry name" value="tRNA-synt_1_cat_dom"/>
</dbReference>
<accession>A0A2M7RJN6</accession>
<comment type="cofactor">
    <cofactor evidence="1">
        <name>Zn(2+)</name>
        <dbReference type="ChEBI" id="CHEBI:29105"/>
    </cofactor>
</comment>
<keyword evidence="8 10" id="KW-0648">Protein biosynthesis</keyword>
<evidence type="ECO:0000256" key="6">
    <source>
        <dbReference type="ARBA" id="ARBA00022833"/>
    </source>
</evidence>
<keyword evidence="4" id="KW-0479">Metal-binding</keyword>
<evidence type="ECO:0000313" key="13">
    <source>
        <dbReference type="EMBL" id="PIY96965.1"/>
    </source>
</evidence>
<feature type="domain" description="Methionyl/Leucyl tRNA synthetase" evidence="12">
    <location>
        <begin position="140"/>
        <end position="362"/>
    </location>
</feature>
<evidence type="ECO:0000256" key="8">
    <source>
        <dbReference type="ARBA" id="ARBA00022917"/>
    </source>
</evidence>
<dbReference type="PANTHER" id="PTHR43326:SF1">
    <property type="entry name" value="METHIONINE--TRNA LIGASE, MITOCHONDRIAL"/>
    <property type="match status" value="1"/>
</dbReference>
<dbReference type="GO" id="GO:0006431">
    <property type="term" value="P:methionyl-tRNA aminoacylation"/>
    <property type="evidence" value="ECO:0007669"/>
    <property type="project" value="InterPro"/>
</dbReference>
<dbReference type="InterPro" id="IPR015413">
    <property type="entry name" value="Methionyl/Leucyl_tRNA_Synth"/>
</dbReference>
<dbReference type="GO" id="GO:0005524">
    <property type="term" value="F:ATP binding"/>
    <property type="evidence" value="ECO:0007669"/>
    <property type="project" value="UniProtKB-KW"/>
</dbReference>
<evidence type="ECO:0000256" key="5">
    <source>
        <dbReference type="ARBA" id="ARBA00022741"/>
    </source>
</evidence>
<evidence type="ECO:0000256" key="3">
    <source>
        <dbReference type="ARBA" id="ARBA00022598"/>
    </source>
</evidence>
<organism evidence="13 14">
    <name type="scientific">Candidatus Kerfeldbacteria bacterium CG_4_10_14_0_8_um_filter_42_10</name>
    <dbReference type="NCBI Taxonomy" id="2014248"/>
    <lineage>
        <taxon>Bacteria</taxon>
        <taxon>Candidatus Kerfeldiibacteriota</taxon>
    </lineage>
</organism>
<dbReference type="Pfam" id="PF01406">
    <property type="entry name" value="tRNA-synt_1e"/>
    <property type="match status" value="1"/>
</dbReference>
<dbReference type="Gene3D" id="3.40.50.620">
    <property type="entry name" value="HUPs"/>
    <property type="match status" value="1"/>
</dbReference>
<dbReference type="EMBL" id="PFMD01000024">
    <property type="protein sequence ID" value="PIY96965.1"/>
    <property type="molecule type" value="Genomic_DNA"/>
</dbReference>
<dbReference type="GO" id="GO:0046872">
    <property type="term" value="F:metal ion binding"/>
    <property type="evidence" value="ECO:0007669"/>
    <property type="project" value="UniProtKB-KW"/>
</dbReference>
<dbReference type="FunFam" id="2.170.220.10:FF:000003">
    <property type="entry name" value="Methionine--tRNA ligase"/>
    <property type="match status" value="1"/>
</dbReference>
<dbReference type="SUPFAM" id="SSF47323">
    <property type="entry name" value="Anticodon-binding domain of a subclass of class I aminoacyl-tRNA synthetases"/>
    <property type="match status" value="1"/>
</dbReference>
<proteinExistence type="inferred from homology"/>
<dbReference type="Gene3D" id="1.10.730.10">
    <property type="entry name" value="Isoleucyl-tRNA Synthetase, Domain 1"/>
    <property type="match status" value="1"/>
</dbReference>
<dbReference type="InterPro" id="IPR033911">
    <property type="entry name" value="MetRS_core"/>
</dbReference>
<keyword evidence="7 10" id="KW-0067">ATP-binding</keyword>
<evidence type="ECO:0000259" key="11">
    <source>
        <dbReference type="Pfam" id="PF01406"/>
    </source>
</evidence>
<dbReference type="Pfam" id="PF09334">
    <property type="entry name" value="tRNA-synt_1g"/>
    <property type="match status" value="1"/>
</dbReference>
<gene>
    <name evidence="13" type="ORF">COY66_02225</name>
</gene>
<dbReference type="SUPFAM" id="SSF52374">
    <property type="entry name" value="Nucleotidylyl transferase"/>
    <property type="match status" value="1"/>
</dbReference>
<dbReference type="EC" id="6.1.1.10" evidence="2"/>
<evidence type="ECO:0000256" key="10">
    <source>
        <dbReference type="RuleBase" id="RU363039"/>
    </source>
</evidence>
<keyword evidence="6" id="KW-0862">Zinc</keyword>
<dbReference type="CDD" id="cd00814">
    <property type="entry name" value="MetRS_core"/>
    <property type="match status" value="1"/>
</dbReference>
<comment type="similarity">
    <text evidence="10">Belongs to the class-I aminoacyl-tRNA synthetase family.</text>
</comment>
<evidence type="ECO:0000256" key="9">
    <source>
        <dbReference type="ARBA" id="ARBA00023146"/>
    </source>
</evidence>
<dbReference type="InterPro" id="IPR014729">
    <property type="entry name" value="Rossmann-like_a/b/a_fold"/>
</dbReference>
<evidence type="ECO:0000313" key="14">
    <source>
        <dbReference type="Proteomes" id="UP000230779"/>
    </source>
</evidence>
<evidence type="ECO:0000256" key="2">
    <source>
        <dbReference type="ARBA" id="ARBA00012838"/>
    </source>
</evidence>
<keyword evidence="9 10" id="KW-0030">Aminoacyl-tRNA synthetase</keyword>
<comment type="caution">
    <text evidence="13">The sequence shown here is derived from an EMBL/GenBank/DDBJ whole genome shotgun (WGS) entry which is preliminary data.</text>
</comment>
<keyword evidence="5 10" id="KW-0547">Nucleotide-binding</keyword>
<reference evidence="13 14" key="1">
    <citation type="submission" date="2017-09" db="EMBL/GenBank/DDBJ databases">
        <title>Depth-based differentiation of microbial function through sediment-hosted aquifers and enrichment of novel symbionts in the deep terrestrial subsurface.</title>
        <authorList>
            <person name="Probst A.J."/>
            <person name="Ladd B."/>
            <person name="Jarett J.K."/>
            <person name="Geller-Mcgrath D.E."/>
            <person name="Sieber C.M."/>
            <person name="Emerson J.B."/>
            <person name="Anantharaman K."/>
            <person name="Thomas B.C."/>
            <person name="Malmstrom R."/>
            <person name="Stieglmeier M."/>
            <person name="Klingl A."/>
            <person name="Woyke T."/>
            <person name="Ryan C.M."/>
            <person name="Banfield J.F."/>
        </authorList>
    </citation>
    <scope>NUCLEOTIDE SEQUENCE [LARGE SCALE GENOMIC DNA]</scope>
    <source>
        <strain evidence="13">CG_4_10_14_0_8_um_filter_42_10</strain>
    </source>
</reference>
<dbReference type="PANTHER" id="PTHR43326">
    <property type="entry name" value="METHIONYL-TRNA SYNTHETASE"/>
    <property type="match status" value="1"/>
</dbReference>
<sequence>MSTKSKYYITTPIYYVNDKPHIGHAYTTIAADVLARWHRLKGDEVFFLTGTDEHGAKVEESAKKAGKSPLELCDENSEKFKKTFESLNLSFDYFIRTTDQRHKEAVAKFMQKLWENGDIYEGTYEGLYCTGCENFLTEKELVNGKCPIHLTVPEKITEKNYFFKLKKYLPQVKELIEKDEIKIRPEDKKKETLGLFQQGLEDFSVSRERVKWGIPLPFDQSQVTYVWVEALQNYVSAIGYGDNEKEFKKWWIEADVLHLMAKDILKFHCIYWPALLLAAGEKPPKELFLHGFFTINGQKMSKSLGNVIDPNEMVKKYGADATRYLLLSQFPFGQDGDIKAEKFDEQYNAYLANGIGNLVSRVANLIEQGGGQLNKKLKTSDLIFKEVSRHLEKLEFTEAIAVFESEINNLDYKLQKEKPWEKAVNDENRLKFLQETAGTILAIANAIEPFMPETGAAIQKKFLASKITKGQPLFPRMQK</sequence>
<dbReference type="Proteomes" id="UP000230779">
    <property type="component" value="Unassembled WGS sequence"/>
</dbReference>
<keyword evidence="3 10" id="KW-0436">Ligase</keyword>
<dbReference type="InterPro" id="IPR009080">
    <property type="entry name" value="tRNAsynth_Ia_anticodon-bd"/>
</dbReference>
<dbReference type="PRINTS" id="PR01041">
    <property type="entry name" value="TRNASYNTHMET"/>
</dbReference>
<name>A0A2M7RJN6_9BACT</name>
<evidence type="ECO:0000259" key="12">
    <source>
        <dbReference type="Pfam" id="PF09334"/>
    </source>
</evidence>
<protein>
    <recommendedName>
        <fullName evidence="2">methionine--tRNA ligase</fullName>
        <ecNumber evidence="2">6.1.1.10</ecNumber>
    </recommendedName>
</protein>
<evidence type="ECO:0000256" key="1">
    <source>
        <dbReference type="ARBA" id="ARBA00001947"/>
    </source>
</evidence>
<dbReference type="Gene3D" id="2.170.220.10">
    <property type="match status" value="1"/>
</dbReference>
<dbReference type="AlphaFoldDB" id="A0A2M7RJN6"/>
<dbReference type="GO" id="GO:0004825">
    <property type="term" value="F:methionine-tRNA ligase activity"/>
    <property type="evidence" value="ECO:0007669"/>
    <property type="project" value="UniProtKB-EC"/>
</dbReference>
<feature type="domain" description="tRNA synthetases class I catalytic" evidence="11">
    <location>
        <begin position="16"/>
        <end position="124"/>
    </location>
</feature>
<dbReference type="InterPro" id="IPR023457">
    <property type="entry name" value="Met-tRNA_synth_2"/>
</dbReference>
<evidence type="ECO:0000256" key="7">
    <source>
        <dbReference type="ARBA" id="ARBA00022840"/>
    </source>
</evidence>
<evidence type="ECO:0000256" key="4">
    <source>
        <dbReference type="ARBA" id="ARBA00022723"/>
    </source>
</evidence>